<evidence type="ECO:0000313" key="1">
    <source>
        <dbReference type="EMBL" id="ATL91010.1"/>
    </source>
</evidence>
<name>A0A291TD66_9FIRM</name>
<accession>A0A291TD66</accession>
<organism evidence="1 2">
    <name type="scientific">Faecalibacterium prausnitzii</name>
    <dbReference type="NCBI Taxonomy" id="853"/>
    <lineage>
        <taxon>Bacteria</taxon>
        <taxon>Bacillati</taxon>
        <taxon>Bacillota</taxon>
        <taxon>Clostridia</taxon>
        <taxon>Eubacteriales</taxon>
        <taxon>Oscillospiraceae</taxon>
        <taxon>Faecalibacterium</taxon>
    </lineage>
</organism>
<gene>
    <name evidence="1" type="ORF">CRH10_12255</name>
</gene>
<proteinExistence type="predicted"/>
<reference evidence="1 2" key="1">
    <citation type="submission" date="2017-10" db="EMBL/GenBank/DDBJ databases">
        <title>Complete Genome Sequence of Faecalibacterium prausnitzii isolated from the gut of healthy adult Indian.</title>
        <authorList>
            <person name="Bag S."/>
            <person name="Ghosh T.S."/>
            <person name="Das B."/>
        </authorList>
    </citation>
    <scope>NUCLEOTIDE SEQUENCE [LARGE SCALE GENOMIC DNA]</scope>
    <source>
        <strain evidence="1 2">Indica</strain>
    </source>
</reference>
<dbReference type="AlphaFoldDB" id="A0A291TD66"/>
<dbReference type="RefSeq" id="WP_098924778.1">
    <property type="nucleotide sequence ID" value="NZ_CP023819.1"/>
</dbReference>
<protein>
    <submittedName>
        <fullName evidence="1">Uncharacterized protein</fullName>
    </submittedName>
</protein>
<dbReference type="EMBL" id="CP023819">
    <property type="protein sequence ID" value="ATL91010.1"/>
    <property type="molecule type" value="Genomic_DNA"/>
</dbReference>
<evidence type="ECO:0000313" key="2">
    <source>
        <dbReference type="Proteomes" id="UP000223709"/>
    </source>
</evidence>
<dbReference type="Proteomes" id="UP000223709">
    <property type="component" value="Chromosome"/>
</dbReference>
<sequence length="279" mass="32460">MDSLESNVFINEDDFLKKINCFNLNLIEVDSYNDLDIILSMSVDSFLTFAHKKQLDIFYQFNYLDETDYLITGSTVIDSIPSVLFSSHQIHSDFPAYLNSLLSPDNSLSVPDDFQKSFNSFEHSLASKIINYDHSLDEIYFSHPESVVLFVLFEGHILGLEQIFFECPYLSSEGQLEEFLISHKDFLAKVQSTLDDERKNFKNSLFHDAHFTQCTNKSLRTEYIQRIWNDPQHSNVRTLFHDPLNDYSPDTPSSSFKTFIEASYSEYRNLLRRGLIKSE</sequence>